<keyword evidence="3" id="KW-1185">Reference proteome</keyword>
<sequence length="165" mass="18345">MSPLLDVSPAFHAHFPPRQPQPPWPHLAVAKRATRYLSSWTNSNFRDPTGPIRFFPIQVVRTLTASLTRAVSHVHAQSYVNEEKFRSEFGEPDTGDITRVDGKPLSQDFTLTDTGDVLPSDFREAFAPATEPPLAKDCHAHIPNRAPETLFEPDSSLSYPSDIGP</sequence>
<comment type="caution">
    <text evidence="2">The sequence shown here is derived from an EMBL/GenBank/DDBJ whole genome shotgun (WGS) entry which is preliminary data.</text>
</comment>
<organism evidence="2 3">
    <name type="scientific">Thelonectria olida</name>
    <dbReference type="NCBI Taxonomy" id="1576542"/>
    <lineage>
        <taxon>Eukaryota</taxon>
        <taxon>Fungi</taxon>
        <taxon>Dikarya</taxon>
        <taxon>Ascomycota</taxon>
        <taxon>Pezizomycotina</taxon>
        <taxon>Sordariomycetes</taxon>
        <taxon>Hypocreomycetidae</taxon>
        <taxon>Hypocreales</taxon>
        <taxon>Nectriaceae</taxon>
        <taxon>Thelonectria</taxon>
    </lineage>
</organism>
<evidence type="ECO:0000256" key="1">
    <source>
        <dbReference type="SAM" id="MobiDB-lite"/>
    </source>
</evidence>
<dbReference type="AlphaFoldDB" id="A0A9P8W0K8"/>
<accession>A0A9P8W0K8</accession>
<dbReference type="OrthoDB" id="5979581at2759"/>
<dbReference type="EMBL" id="JAGPYM010000015">
    <property type="protein sequence ID" value="KAH6887027.1"/>
    <property type="molecule type" value="Genomic_DNA"/>
</dbReference>
<proteinExistence type="predicted"/>
<protein>
    <submittedName>
        <fullName evidence="2">Uncharacterized protein</fullName>
    </submittedName>
</protein>
<name>A0A9P8W0K8_9HYPO</name>
<feature type="region of interest" description="Disordered" evidence="1">
    <location>
        <begin position="145"/>
        <end position="165"/>
    </location>
</feature>
<evidence type="ECO:0000313" key="3">
    <source>
        <dbReference type="Proteomes" id="UP000777438"/>
    </source>
</evidence>
<gene>
    <name evidence="2" type="ORF">B0T10DRAFT_461484</name>
</gene>
<dbReference type="Proteomes" id="UP000777438">
    <property type="component" value="Unassembled WGS sequence"/>
</dbReference>
<reference evidence="2 3" key="1">
    <citation type="journal article" date="2021" name="Nat. Commun.">
        <title>Genetic determinants of endophytism in the Arabidopsis root mycobiome.</title>
        <authorList>
            <person name="Mesny F."/>
            <person name="Miyauchi S."/>
            <person name="Thiergart T."/>
            <person name="Pickel B."/>
            <person name="Atanasova L."/>
            <person name="Karlsson M."/>
            <person name="Huettel B."/>
            <person name="Barry K.W."/>
            <person name="Haridas S."/>
            <person name="Chen C."/>
            <person name="Bauer D."/>
            <person name="Andreopoulos W."/>
            <person name="Pangilinan J."/>
            <person name="LaButti K."/>
            <person name="Riley R."/>
            <person name="Lipzen A."/>
            <person name="Clum A."/>
            <person name="Drula E."/>
            <person name="Henrissat B."/>
            <person name="Kohler A."/>
            <person name="Grigoriev I.V."/>
            <person name="Martin F.M."/>
            <person name="Hacquard S."/>
        </authorList>
    </citation>
    <scope>NUCLEOTIDE SEQUENCE [LARGE SCALE GENOMIC DNA]</scope>
    <source>
        <strain evidence="2 3">MPI-CAGE-CH-0241</strain>
    </source>
</reference>
<evidence type="ECO:0000313" key="2">
    <source>
        <dbReference type="EMBL" id="KAH6887027.1"/>
    </source>
</evidence>